<dbReference type="Proteomes" id="UP000248142">
    <property type="component" value="Segment"/>
</dbReference>
<evidence type="ECO:0000313" key="2">
    <source>
        <dbReference type="Proteomes" id="UP000248142"/>
    </source>
</evidence>
<proteinExistence type="predicted"/>
<keyword evidence="2" id="KW-1185">Reference proteome</keyword>
<accession>A0A2U7N295</accession>
<gene>
    <name evidence="1" type="ORF">PspYZU01_15</name>
</gene>
<dbReference type="EMBL" id="KY971609">
    <property type="protein sequence ID" value="ASD51900.1"/>
    <property type="molecule type" value="Genomic_DNA"/>
</dbReference>
<protein>
    <submittedName>
        <fullName evidence="1">Uncharacterized protein</fullName>
    </submittedName>
</protein>
<organism evidence="1 2">
    <name type="scientific">Pseudomonas phage PspYZU01</name>
    <dbReference type="NCBI Taxonomy" id="1983555"/>
    <lineage>
        <taxon>Viruses</taxon>
        <taxon>Duplodnaviria</taxon>
        <taxon>Heunggongvirae</taxon>
        <taxon>Uroviricota</taxon>
        <taxon>Caudoviricetes</taxon>
        <taxon>Casjensviridae</taxon>
        <taxon>Phobosvirus</taxon>
        <taxon>Phobosvirus PspYZU01</taxon>
    </lineage>
</organism>
<reference evidence="1 2" key="1">
    <citation type="submission" date="2017-04" db="EMBL/GenBank/DDBJ databases">
        <title>Isolation of lytic bacteriophages infecting Pseudomonas strains for biocontrol of fish and shrimp spoilage during chilled storage.</title>
        <authorList>
            <person name="Yang Z."/>
            <person name="Tao X."/>
            <person name="Gao L."/>
            <person name="Rao S."/>
        </authorList>
    </citation>
    <scope>NUCLEOTIDE SEQUENCE [LARGE SCALE GENOMIC DNA]</scope>
</reference>
<evidence type="ECO:0000313" key="1">
    <source>
        <dbReference type="EMBL" id="ASD51900.1"/>
    </source>
</evidence>
<name>A0A2U7N295_9CAUD</name>
<sequence length="201" mass="22488">MKTPWHAAKGKETAMTEQASALDTQVGGGHYKSLKLQPVQIAMHNGFDACTFAIMKYAMRFGDKNGPEDIRKAIHFVALREETMLNDPYVVYPSCVYAAEEVCAENGYEGHQAAALKYLWDWFYGTTPVAQQLGHKLHREREENKNRLLGALHCLLAVLVGRASDEHAENGFDEARADAIGQNGNDGEHYDHIHQRFGAQE</sequence>